<name>A0A067GIQ6_CITSI</name>
<sequence>MERTGGFRGYRQQLPNASR</sequence>
<gene>
    <name evidence="1" type="ORF">CISIN_1g0264692mg</name>
</gene>
<organism evidence="1 2">
    <name type="scientific">Citrus sinensis</name>
    <name type="common">Sweet orange</name>
    <name type="synonym">Citrus aurantium var. sinensis</name>
    <dbReference type="NCBI Taxonomy" id="2711"/>
    <lineage>
        <taxon>Eukaryota</taxon>
        <taxon>Viridiplantae</taxon>
        <taxon>Streptophyta</taxon>
        <taxon>Embryophyta</taxon>
        <taxon>Tracheophyta</taxon>
        <taxon>Spermatophyta</taxon>
        <taxon>Magnoliopsida</taxon>
        <taxon>eudicotyledons</taxon>
        <taxon>Gunneridae</taxon>
        <taxon>Pentapetalae</taxon>
        <taxon>rosids</taxon>
        <taxon>malvids</taxon>
        <taxon>Sapindales</taxon>
        <taxon>Rutaceae</taxon>
        <taxon>Aurantioideae</taxon>
        <taxon>Citrus</taxon>
    </lineage>
</organism>
<feature type="non-terminal residue" evidence="1">
    <location>
        <position position="19"/>
    </location>
</feature>
<dbReference type="EMBL" id="KK784879">
    <property type="protein sequence ID" value="KDO78565.1"/>
    <property type="molecule type" value="Genomic_DNA"/>
</dbReference>
<accession>A0A067GIQ6</accession>
<proteinExistence type="predicted"/>
<evidence type="ECO:0000313" key="2">
    <source>
        <dbReference type="Proteomes" id="UP000027120"/>
    </source>
</evidence>
<protein>
    <submittedName>
        <fullName evidence="1">Uncharacterized protein</fullName>
    </submittedName>
</protein>
<keyword evidence="2" id="KW-1185">Reference proteome</keyword>
<reference evidence="1 2" key="1">
    <citation type="submission" date="2014-04" db="EMBL/GenBank/DDBJ databases">
        <authorList>
            <consortium name="International Citrus Genome Consortium"/>
            <person name="Gmitter F."/>
            <person name="Chen C."/>
            <person name="Farmerie W."/>
            <person name="Harkins T."/>
            <person name="Desany B."/>
            <person name="Mohiuddin M."/>
            <person name="Kodira C."/>
            <person name="Borodovsky M."/>
            <person name="Lomsadze A."/>
            <person name="Burns P."/>
            <person name="Jenkins J."/>
            <person name="Prochnik S."/>
            <person name="Shu S."/>
            <person name="Chapman J."/>
            <person name="Pitluck S."/>
            <person name="Schmutz J."/>
            <person name="Rokhsar D."/>
        </authorList>
    </citation>
    <scope>NUCLEOTIDE SEQUENCE</scope>
</reference>
<dbReference type="Proteomes" id="UP000027120">
    <property type="component" value="Unassembled WGS sequence"/>
</dbReference>
<evidence type="ECO:0000313" key="1">
    <source>
        <dbReference type="EMBL" id="KDO78565.1"/>
    </source>
</evidence>
<dbReference type="AlphaFoldDB" id="A0A067GIQ6"/>